<protein>
    <recommendedName>
        <fullName evidence="2">histidine kinase</fullName>
        <ecNumber evidence="2">2.7.13.3</ecNumber>
    </recommendedName>
</protein>
<dbReference type="InterPro" id="IPR011006">
    <property type="entry name" value="CheY-like_superfamily"/>
</dbReference>
<reference evidence="9 10" key="1">
    <citation type="submission" date="2019-11" db="EMBL/GenBank/DDBJ databases">
        <title>Comparison of genomes from free-living endosymbiotic cyanobacteria isolated from Azolla.</title>
        <authorList>
            <person name="Thiel T."/>
            <person name="Pratte B."/>
        </authorList>
    </citation>
    <scope>NUCLEOTIDE SEQUENCE [LARGE SCALE GENOMIC DNA]</scope>
    <source>
        <strain evidence="9 10">N2B</strain>
    </source>
</reference>
<dbReference type="Gene3D" id="1.10.287.130">
    <property type="match status" value="1"/>
</dbReference>
<feature type="domain" description="Histidine kinase" evidence="7">
    <location>
        <begin position="176"/>
        <end position="436"/>
    </location>
</feature>
<keyword evidence="5" id="KW-0902">Two-component regulatory system</keyword>
<dbReference type="InterPro" id="IPR036890">
    <property type="entry name" value="HATPase_C_sf"/>
</dbReference>
<evidence type="ECO:0000256" key="6">
    <source>
        <dbReference type="PROSITE-ProRule" id="PRU00169"/>
    </source>
</evidence>
<keyword evidence="4" id="KW-0808">Transferase</keyword>
<dbReference type="SUPFAM" id="SSF52172">
    <property type="entry name" value="CheY-like"/>
    <property type="match status" value="1"/>
</dbReference>
<keyword evidence="3 6" id="KW-0597">Phosphoprotein</keyword>
<proteinExistence type="predicted"/>
<dbReference type="PROSITE" id="PS50110">
    <property type="entry name" value="RESPONSE_REGULATORY"/>
    <property type="match status" value="1"/>
</dbReference>
<evidence type="ECO:0000259" key="7">
    <source>
        <dbReference type="PROSITE" id="PS50109"/>
    </source>
</evidence>
<dbReference type="EMBL" id="JACKZP010000040">
    <property type="protein sequence ID" value="MBC1302725.1"/>
    <property type="molecule type" value="Genomic_DNA"/>
</dbReference>
<sequence>MIAEPLVQPTYVLLVDDNPNNLKVLSEAVQGCGWKALMATDGESALEQTEYAHPDLILLDVMMPGIDGFETCRRLKANPITQNTPVIFMTALSDATDKVKGLEIGAVDYITKPFQHEEVIARLKLHLKISHLTRTLEQKVQERTAELTQSLQQLKQTQIQLIQSEKMSTLGQLVAGIGHEINNPIGFISGNCSHIEEYVKDILRLVHLQQQKLSHSDPEIEELVEEIDLEYLAEDLPKILGSMHQGIDRLKDISLSLRTFARSDISSKVEFQIHEGMNSTLMLLKHRLKDQSDRPKIEVIKEYGTLPPITCYPGQLNQVFMNIIANAIDAFDDLHQKFSDQEIKASEPHTITINTSVDQEQASVTICIEDNALGIPPEVQDRIFEPSFTTKAVGKGTGLGLAITQQIIVDKHNGQIKCLSTLGKGTKFIITLPISSQ</sequence>
<name>A0ABR6S8N4_ANAVA</name>
<feature type="modified residue" description="4-aspartylphosphate" evidence="6">
    <location>
        <position position="60"/>
    </location>
</feature>
<dbReference type="SMART" id="SM00387">
    <property type="entry name" value="HATPase_c"/>
    <property type="match status" value="1"/>
</dbReference>
<dbReference type="InterPro" id="IPR003594">
    <property type="entry name" value="HATPase_dom"/>
</dbReference>
<evidence type="ECO:0000259" key="8">
    <source>
        <dbReference type="PROSITE" id="PS50110"/>
    </source>
</evidence>
<dbReference type="SMART" id="SM00388">
    <property type="entry name" value="HisKA"/>
    <property type="match status" value="1"/>
</dbReference>
<dbReference type="CDD" id="cd19920">
    <property type="entry name" value="REC_PA4781-like"/>
    <property type="match status" value="1"/>
</dbReference>
<dbReference type="Pfam" id="PF02518">
    <property type="entry name" value="HATPase_c"/>
    <property type="match status" value="1"/>
</dbReference>
<evidence type="ECO:0000256" key="5">
    <source>
        <dbReference type="ARBA" id="ARBA00023012"/>
    </source>
</evidence>
<gene>
    <name evidence="9" type="ORF">GNE12_12460</name>
</gene>
<dbReference type="PRINTS" id="PR00344">
    <property type="entry name" value="BCTRLSENSOR"/>
</dbReference>
<dbReference type="SMART" id="SM00448">
    <property type="entry name" value="REC"/>
    <property type="match status" value="1"/>
</dbReference>
<comment type="caution">
    <text evidence="9">The sequence shown here is derived from an EMBL/GenBank/DDBJ whole genome shotgun (WGS) entry which is preliminary data.</text>
</comment>
<evidence type="ECO:0000256" key="2">
    <source>
        <dbReference type="ARBA" id="ARBA00012438"/>
    </source>
</evidence>
<dbReference type="EC" id="2.7.13.3" evidence="2"/>
<dbReference type="Pfam" id="PF00072">
    <property type="entry name" value="Response_reg"/>
    <property type="match status" value="1"/>
</dbReference>
<dbReference type="RefSeq" id="WP_011319330.1">
    <property type="nucleotide sequence ID" value="NZ_JACKZP010000040.1"/>
</dbReference>
<dbReference type="InterPro" id="IPR004358">
    <property type="entry name" value="Sig_transdc_His_kin-like_C"/>
</dbReference>
<dbReference type="GeneID" id="58725253"/>
<dbReference type="Gene3D" id="3.40.50.2300">
    <property type="match status" value="1"/>
</dbReference>
<comment type="catalytic activity">
    <reaction evidence="1">
        <text>ATP + protein L-histidine = ADP + protein N-phospho-L-histidine.</text>
        <dbReference type="EC" id="2.7.13.3"/>
    </reaction>
</comment>
<dbReference type="InterPro" id="IPR003661">
    <property type="entry name" value="HisK_dim/P_dom"/>
</dbReference>
<evidence type="ECO:0000256" key="3">
    <source>
        <dbReference type="ARBA" id="ARBA00022553"/>
    </source>
</evidence>
<evidence type="ECO:0000256" key="4">
    <source>
        <dbReference type="ARBA" id="ARBA00022777"/>
    </source>
</evidence>
<dbReference type="PANTHER" id="PTHR43065:SF50">
    <property type="entry name" value="HISTIDINE KINASE"/>
    <property type="match status" value="1"/>
</dbReference>
<keyword evidence="10" id="KW-1185">Reference proteome</keyword>
<dbReference type="InterPro" id="IPR001789">
    <property type="entry name" value="Sig_transdc_resp-reg_receiver"/>
</dbReference>
<evidence type="ECO:0000256" key="1">
    <source>
        <dbReference type="ARBA" id="ARBA00000085"/>
    </source>
</evidence>
<organism evidence="9 10">
    <name type="scientific">Trichormus variabilis N2B</name>
    <dbReference type="NCBI Taxonomy" id="2681315"/>
    <lineage>
        <taxon>Bacteria</taxon>
        <taxon>Bacillati</taxon>
        <taxon>Cyanobacteriota</taxon>
        <taxon>Cyanophyceae</taxon>
        <taxon>Nostocales</taxon>
        <taxon>Nostocaceae</taxon>
        <taxon>Trichormus</taxon>
    </lineage>
</organism>
<dbReference type="SUPFAM" id="SSF55874">
    <property type="entry name" value="ATPase domain of HSP90 chaperone/DNA topoisomerase II/histidine kinase"/>
    <property type="match status" value="1"/>
</dbReference>
<dbReference type="SUPFAM" id="SSF47384">
    <property type="entry name" value="Homodimeric domain of signal transducing histidine kinase"/>
    <property type="match status" value="1"/>
</dbReference>
<evidence type="ECO:0000313" key="9">
    <source>
        <dbReference type="EMBL" id="MBC1302725.1"/>
    </source>
</evidence>
<keyword evidence="4" id="KW-0418">Kinase</keyword>
<feature type="domain" description="Response regulatory" evidence="8">
    <location>
        <begin position="11"/>
        <end position="127"/>
    </location>
</feature>
<dbReference type="InterPro" id="IPR005467">
    <property type="entry name" value="His_kinase_dom"/>
</dbReference>
<accession>A0ABR6S8N4</accession>
<dbReference type="PROSITE" id="PS50109">
    <property type="entry name" value="HIS_KIN"/>
    <property type="match status" value="1"/>
</dbReference>
<dbReference type="PANTHER" id="PTHR43065">
    <property type="entry name" value="SENSOR HISTIDINE KINASE"/>
    <property type="match status" value="1"/>
</dbReference>
<evidence type="ECO:0000313" key="10">
    <source>
        <dbReference type="Proteomes" id="UP000570851"/>
    </source>
</evidence>
<dbReference type="Proteomes" id="UP000570851">
    <property type="component" value="Unassembled WGS sequence"/>
</dbReference>
<dbReference type="Gene3D" id="3.30.565.10">
    <property type="entry name" value="Histidine kinase-like ATPase, C-terminal domain"/>
    <property type="match status" value="1"/>
</dbReference>
<dbReference type="CDD" id="cd00082">
    <property type="entry name" value="HisKA"/>
    <property type="match status" value="1"/>
</dbReference>
<dbReference type="InterPro" id="IPR036097">
    <property type="entry name" value="HisK_dim/P_sf"/>
</dbReference>